<dbReference type="InterPro" id="IPR001926">
    <property type="entry name" value="TrpB-like_PALP"/>
</dbReference>
<proteinExistence type="inferred from homology"/>
<organism evidence="7 8">
    <name type="scientific">Actinacidiphila glaucinigra</name>
    <dbReference type="NCBI Taxonomy" id="235986"/>
    <lineage>
        <taxon>Bacteria</taxon>
        <taxon>Bacillati</taxon>
        <taxon>Actinomycetota</taxon>
        <taxon>Actinomycetes</taxon>
        <taxon>Kitasatosporales</taxon>
        <taxon>Streptomycetaceae</taxon>
        <taxon>Actinacidiphila</taxon>
    </lineage>
</organism>
<evidence type="ECO:0000256" key="2">
    <source>
        <dbReference type="ARBA" id="ARBA00008639"/>
    </source>
</evidence>
<dbReference type="AlphaFoldDB" id="A0A239E1T4"/>
<feature type="modified residue" description="N6-(pyridoxal phosphate)lysine" evidence="5">
    <location>
        <position position="47"/>
    </location>
</feature>
<protein>
    <submittedName>
        <fullName evidence="7">D-cysteine desulfhydrase</fullName>
    </submittedName>
</protein>
<comment type="similarity">
    <text evidence="2">Belongs to the ACC deaminase/D-cysteine desulfhydrase family.</text>
</comment>
<dbReference type="Gene3D" id="3.40.50.1100">
    <property type="match status" value="2"/>
</dbReference>
<keyword evidence="3 5" id="KW-0663">Pyridoxal phosphate</keyword>
<reference evidence="7 8" key="1">
    <citation type="submission" date="2017-06" db="EMBL/GenBank/DDBJ databases">
        <authorList>
            <person name="Kim H.J."/>
            <person name="Triplett B.A."/>
        </authorList>
    </citation>
    <scope>NUCLEOTIDE SEQUENCE [LARGE SCALE GENOMIC DNA]</scope>
    <source>
        <strain evidence="7 8">CGMCC 4.1858</strain>
    </source>
</reference>
<gene>
    <name evidence="7" type="ORF">SAMN05216252_105260</name>
</gene>
<evidence type="ECO:0000256" key="1">
    <source>
        <dbReference type="ARBA" id="ARBA00001933"/>
    </source>
</evidence>
<dbReference type="GO" id="GO:1901605">
    <property type="term" value="P:alpha-amino acid metabolic process"/>
    <property type="evidence" value="ECO:0007669"/>
    <property type="project" value="UniProtKB-ARBA"/>
</dbReference>
<dbReference type="OrthoDB" id="9801249at2"/>
<dbReference type="InterPro" id="IPR036052">
    <property type="entry name" value="TrpB-like_PALP_sf"/>
</dbReference>
<dbReference type="PANTHER" id="PTHR43780:SF2">
    <property type="entry name" value="1-AMINOCYCLOPROPANE-1-CARBOXYLATE DEAMINASE-RELATED"/>
    <property type="match status" value="1"/>
</dbReference>
<dbReference type="InterPro" id="IPR027278">
    <property type="entry name" value="ACCD_DCysDesulf"/>
</dbReference>
<evidence type="ECO:0000256" key="3">
    <source>
        <dbReference type="ARBA" id="ARBA00022898"/>
    </source>
</evidence>
<dbReference type="Pfam" id="PF00291">
    <property type="entry name" value="PALP"/>
    <property type="match status" value="1"/>
</dbReference>
<dbReference type="RefSeq" id="WP_089223820.1">
    <property type="nucleotide sequence ID" value="NZ_FZOF01000005.1"/>
</dbReference>
<keyword evidence="8" id="KW-1185">Reference proteome</keyword>
<dbReference type="PIRSF" id="PIRSF006278">
    <property type="entry name" value="ACCD_DCysDesulf"/>
    <property type="match status" value="1"/>
</dbReference>
<evidence type="ECO:0000313" key="8">
    <source>
        <dbReference type="Proteomes" id="UP000198280"/>
    </source>
</evidence>
<evidence type="ECO:0000259" key="6">
    <source>
        <dbReference type="Pfam" id="PF00291"/>
    </source>
</evidence>
<dbReference type="EMBL" id="FZOF01000005">
    <property type="protein sequence ID" value="SNS38228.1"/>
    <property type="molecule type" value="Genomic_DNA"/>
</dbReference>
<accession>A0A239E1T4</accession>
<evidence type="ECO:0000256" key="5">
    <source>
        <dbReference type="PIRSR" id="PIRSR006278-2"/>
    </source>
</evidence>
<evidence type="ECO:0000313" key="7">
    <source>
        <dbReference type="EMBL" id="SNS38228.1"/>
    </source>
</evidence>
<name>A0A239E1T4_9ACTN</name>
<feature type="active site" description="Nucleophile" evidence="4">
    <location>
        <position position="74"/>
    </location>
</feature>
<dbReference type="Proteomes" id="UP000198280">
    <property type="component" value="Unassembled WGS sequence"/>
</dbReference>
<dbReference type="SUPFAM" id="SSF53686">
    <property type="entry name" value="Tryptophan synthase beta subunit-like PLP-dependent enzymes"/>
    <property type="match status" value="1"/>
</dbReference>
<feature type="domain" description="Tryptophan synthase beta chain-like PALP" evidence="6">
    <location>
        <begin position="5"/>
        <end position="301"/>
    </location>
</feature>
<evidence type="ECO:0000256" key="4">
    <source>
        <dbReference type="PIRSR" id="PIRSR006278-1"/>
    </source>
</evidence>
<dbReference type="GO" id="GO:0019148">
    <property type="term" value="F:D-cysteine desulfhydrase activity"/>
    <property type="evidence" value="ECO:0007669"/>
    <property type="project" value="TreeGrafter"/>
</dbReference>
<sequence>MPGKITLSAWPTPVEPMPRLAAALGLDADDLWIKRDDLMGLGGGGNKVRKLEWTVGEALEAGADTLVTVGAAQSNHARLTAAAGARLGLGTVLVFPGKEPEAGSGTGNLVLDGLFGARVVWAGDAEPAELAGAAEDVCVQLRREGARPHLIPFGGSSATGARGYVEGGEELRTQLPDAAHVVVALGSGGTMAGLVAALGEERVLGVHCGAVTEPAAIVADLAGAVARRAVAPEALRIRTDQVGAGYATLHEPVLEAMRTAAATEGIALDPTYTGRAMAGLVAAVRDGGIRRGERTVFLHTGGLPGLFGHAEAVRRSVAALRPYERS</sequence>
<dbReference type="PANTHER" id="PTHR43780">
    <property type="entry name" value="1-AMINOCYCLOPROPANE-1-CARBOXYLATE DEAMINASE-RELATED"/>
    <property type="match status" value="1"/>
</dbReference>
<comment type="cofactor">
    <cofactor evidence="1">
        <name>pyridoxal 5'-phosphate</name>
        <dbReference type="ChEBI" id="CHEBI:597326"/>
    </cofactor>
</comment>